<accession>A0ABW2BU55</accession>
<dbReference type="InterPro" id="IPR051016">
    <property type="entry name" value="Diverse_Substrate_AcTransf"/>
</dbReference>
<dbReference type="Gene3D" id="3.40.630.30">
    <property type="match status" value="1"/>
</dbReference>
<dbReference type="EC" id="2.3.-.-" evidence="4"/>
<dbReference type="SUPFAM" id="SSF55729">
    <property type="entry name" value="Acyl-CoA N-acyltransferases (Nat)"/>
    <property type="match status" value="1"/>
</dbReference>
<gene>
    <name evidence="4" type="ORF">ACFQGD_05175</name>
</gene>
<dbReference type="InterPro" id="IPR000182">
    <property type="entry name" value="GNAT_dom"/>
</dbReference>
<evidence type="ECO:0000256" key="2">
    <source>
        <dbReference type="ARBA" id="ARBA00023315"/>
    </source>
</evidence>
<dbReference type="RefSeq" id="WP_345395657.1">
    <property type="nucleotide sequence ID" value="NZ_BAABLA010000024.1"/>
</dbReference>
<reference evidence="5" key="1">
    <citation type="journal article" date="2019" name="Int. J. Syst. Evol. Microbiol.">
        <title>The Global Catalogue of Microorganisms (GCM) 10K type strain sequencing project: providing services to taxonomists for standard genome sequencing and annotation.</title>
        <authorList>
            <consortium name="The Broad Institute Genomics Platform"/>
            <consortium name="The Broad Institute Genome Sequencing Center for Infectious Disease"/>
            <person name="Wu L."/>
            <person name="Ma J."/>
        </authorList>
    </citation>
    <scope>NUCLEOTIDE SEQUENCE [LARGE SCALE GENOMIC DNA]</scope>
    <source>
        <strain evidence="5">KCTC 32255</strain>
    </source>
</reference>
<sequence>MAVRDATRDDVDEICSLIEEHAAYEGKDDLRLDRAAMAEHLFGVDPKAWVLIAHPDDDADAVAGFAFCWSTLSTWEGKPGIWMDDLFVRPAYRRQGLAAELMAALRERTDGRVEWEMREGNDKATAFYAQLGAVPVTGWVQYRWQL</sequence>
<dbReference type="Proteomes" id="UP001596337">
    <property type="component" value="Unassembled WGS sequence"/>
</dbReference>
<name>A0ABW2BU55_9PSEU</name>
<keyword evidence="5" id="KW-1185">Reference proteome</keyword>
<dbReference type="PANTHER" id="PTHR10545">
    <property type="entry name" value="DIAMINE N-ACETYLTRANSFERASE"/>
    <property type="match status" value="1"/>
</dbReference>
<evidence type="ECO:0000256" key="1">
    <source>
        <dbReference type="ARBA" id="ARBA00022679"/>
    </source>
</evidence>
<proteinExistence type="predicted"/>
<dbReference type="Pfam" id="PF00583">
    <property type="entry name" value="Acetyltransf_1"/>
    <property type="match status" value="1"/>
</dbReference>
<comment type="caution">
    <text evidence="4">The sequence shown here is derived from an EMBL/GenBank/DDBJ whole genome shotgun (WGS) entry which is preliminary data.</text>
</comment>
<dbReference type="GO" id="GO:0016746">
    <property type="term" value="F:acyltransferase activity"/>
    <property type="evidence" value="ECO:0007669"/>
    <property type="project" value="UniProtKB-KW"/>
</dbReference>
<keyword evidence="2 4" id="KW-0012">Acyltransferase</keyword>
<dbReference type="PANTHER" id="PTHR10545:SF29">
    <property type="entry name" value="GH14572P-RELATED"/>
    <property type="match status" value="1"/>
</dbReference>
<dbReference type="InterPro" id="IPR016181">
    <property type="entry name" value="Acyl_CoA_acyltransferase"/>
</dbReference>
<organism evidence="4 5">
    <name type="scientific">Haloechinothrix salitolerans</name>
    <dbReference type="NCBI Taxonomy" id="926830"/>
    <lineage>
        <taxon>Bacteria</taxon>
        <taxon>Bacillati</taxon>
        <taxon>Actinomycetota</taxon>
        <taxon>Actinomycetes</taxon>
        <taxon>Pseudonocardiales</taxon>
        <taxon>Pseudonocardiaceae</taxon>
        <taxon>Haloechinothrix</taxon>
    </lineage>
</organism>
<evidence type="ECO:0000313" key="4">
    <source>
        <dbReference type="EMBL" id="MFC6866530.1"/>
    </source>
</evidence>
<dbReference type="EMBL" id="JBHSXX010000001">
    <property type="protein sequence ID" value="MFC6866530.1"/>
    <property type="molecule type" value="Genomic_DNA"/>
</dbReference>
<keyword evidence="1 4" id="KW-0808">Transferase</keyword>
<evidence type="ECO:0000259" key="3">
    <source>
        <dbReference type="PROSITE" id="PS51186"/>
    </source>
</evidence>
<feature type="domain" description="N-acetyltransferase" evidence="3">
    <location>
        <begin position="1"/>
        <end position="146"/>
    </location>
</feature>
<evidence type="ECO:0000313" key="5">
    <source>
        <dbReference type="Proteomes" id="UP001596337"/>
    </source>
</evidence>
<dbReference type="PROSITE" id="PS51186">
    <property type="entry name" value="GNAT"/>
    <property type="match status" value="1"/>
</dbReference>
<protein>
    <submittedName>
        <fullName evidence="4">GNAT family N-acetyltransferase</fullName>
        <ecNumber evidence="4">2.3.-.-</ecNumber>
    </submittedName>
</protein>
<dbReference type="CDD" id="cd04301">
    <property type="entry name" value="NAT_SF"/>
    <property type="match status" value="1"/>
</dbReference>